<protein>
    <submittedName>
        <fullName evidence="1">Uncharacterized protein</fullName>
    </submittedName>
</protein>
<comment type="caution">
    <text evidence="1">The sequence shown here is derived from an EMBL/GenBank/DDBJ whole genome shotgun (WGS) entry which is preliminary data.</text>
</comment>
<dbReference type="Proteomes" id="UP000886879">
    <property type="component" value="Unassembled WGS sequence"/>
</dbReference>
<reference evidence="1" key="2">
    <citation type="journal article" date="2021" name="PeerJ">
        <title>Extensive microbial diversity within the chicken gut microbiome revealed by metagenomics and culture.</title>
        <authorList>
            <person name="Gilroy R."/>
            <person name="Ravi A."/>
            <person name="Getino M."/>
            <person name="Pursley I."/>
            <person name="Horton D.L."/>
            <person name="Alikhan N.F."/>
            <person name="Baker D."/>
            <person name="Gharbi K."/>
            <person name="Hall N."/>
            <person name="Watson M."/>
            <person name="Adriaenssens E.M."/>
            <person name="Foster-Nyarko E."/>
            <person name="Jarju S."/>
            <person name="Secka A."/>
            <person name="Antonio M."/>
            <person name="Oren A."/>
            <person name="Chaudhuri R.R."/>
            <person name="La Ragione R."/>
            <person name="Hildebrand F."/>
            <person name="Pallen M.J."/>
        </authorList>
    </citation>
    <scope>NUCLEOTIDE SEQUENCE</scope>
    <source>
        <strain evidence="1">ChiGjej2B2-12916</strain>
    </source>
</reference>
<gene>
    <name evidence="1" type="ORF">IAD31_00070</name>
</gene>
<evidence type="ECO:0000313" key="1">
    <source>
        <dbReference type="EMBL" id="HIQ59986.1"/>
    </source>
</evidence>
<accession>A0A9D0YRK2</accession>
<evidence type="ECO:0000313" key="2">
    <source>
        <dbReference type="Proteomes" id="UP000886879"/>
    </source>
</evidence>
<reference evidence="1" key="1">
    <citation type="submission" date="2020-10" db="EMBL/GenBank/DDBJ databases">
        <authorList>
            <person name="Gilroy R."/>
        </authorList>
    </citation>
    <scope>NUCLEOTIDE SEQUENCE</scope>
    <source>
        <strain evidence="1">ChiGjej2B2-12916</strain>
    </source>
</reference>
<sequence length="205" mass="22166">MSEQTRYIGYICPVCGKAVVVERTAFALAAGDQTIPCPCGKSQLEFHQQGEHCQVTVPCLFCAKDHHTVCSTRAMMEEKLLVLSCSASGLGCCFIGEEEAVFGEMEKLERAVDKLRMDDQEETRGTFLDEIVMGEVLAELKDIAGRKGISCGCGCDQYGIKVGYSSVDVVCAGCGATLRLPAATLDDVDEICARYTLTIPGKKEE</sequence>
<proteinExistence type="predicted"/>
<organism evidence="1 2">
    <name type="scientific">Candidatus Enterenecus faecium</name>
    <dbReference type="NCBI Taxonomy" id="2840780"/>
    <lineage>
        <taxon>Bacteria</taxon>
        <taxon>Bacillati</taxon>
        <taxon>Bacillota</taxon>
        <taxon>Clostridia</taxon>
        <taxon>Eubacteriales</taxon>
        <taxon>Candidatus Enterenecus</taxon>
    </lineage>
</organism>
<dbReference type="AlphaFoldDB" id="A0A9D0YRK2"/>
<dbReference type="EMBL" id="DVFO01000001">
    <property type="protein sequence ID" value="HIQ59986.1"/>
    <property type="molecule type" value="Genomic_DNA"/>
</dbReference>
<name>A0A9D0YRK2_9FIRM</name>